<keyword evidence="1" id="KW-0723">Serine/threonine-protein kinase</keyword>
<reference evidence="15" key="1">
    <citation type="submission" date="2021-11" db="EMBL/GenBank/DDBJ databases">
        <authorList>
            <person name="Schell T."/>
        </authorList>
    </citation>
    <scope>NUCLEOTIDE SEQUENCE</scope>
    <source>
        <strain evidence="15">M5</strain>
    </source>
</reference>
<evidence type="ECO:0000256" key="7">
    <source>
        <dbReference type="ARBA" id="ARBA00022840"/>
    </source>
</evidence>
<evidence type="ECO:0000256" key="6">
    <source>
        <dbReference type="ARBA" id="ARBA00022837"/>
    </source>
</evidence>
<keyword evidence="8" id="KW-0112">Calmodulin-binding</keyword>
<sequence>MATVEISHHEDLILEPISFTDIKWNISNGDQTHTLPEVHLDGNQVKYFSVAMGMSSKRKREPSLSSHLPNHKQTVQNNWRHALIKARSHTDPWEKFHLEDCLTENANRHRYNALKKEWVIDEVSVKMQAESFAHGSMRECFRIKKLSNFSHNQDWRRDSNNAIVKRFIQPVPREMYFDEVRLQMDTKLWGEEFNRHHPPKQIDFFQMAVLEFIDRPDKPLYHIENFIEGNYVKYNSNSGYVLGDDAQRHTPQAFSHFTFERSGHELMVVDIQGVGDLYTDPQIHTVSGIEYGDGNLGTKGMALFFHSHVCNSICANLGLTPFDLAPSELAKLTANPSTTNQEVGTVSRGTEDLVVLPSQYQRAHLHEFLRMRSSSSIGSCASLTESIGEWTSNDIVEDDGNDSDGGIQLRSRLPSVGKNSISPTFCEASNHNDSDSVPRRRPRLFSEASSGSVSKSDEADRVAFRLSIDKKTRSSCVVAEVEARKKLLETEEEDVEDLDERRKQKTGGSVLGQIHLDLAKYHEMQRFTEPDSTGYDREAALYHLRHASDCGNLEAIITMARIALNLPHDVLPDLALEETDQNIDLGVDYMRTAAAAGDRAALVYLAKAYDTGKGLGTRSVSWAEAVYWYTEAVEAVKTSDEEGNYDGTMDDPTYTLLGRLGEIYRDGGHGLDKNPSKAADYFSNAADSAMAAMKGRLANKYYALAEEMNALVDEDEQ</sequence>
<evidence type="ECO:0000256" key="3">
    <source>
        <dbReference type="ARBA" id="ARBA00022679"/>
    </source>
</evidence>
<dbReference type="EMBL" id="CAKKLH010000334">
    <property type="protein sequence ID" value="CAH0112923.1"/>
    <property type="molecule type" value="Genomic_DNA"/>
</dbReference>
<dbReference type="FunFam" id="3.30.200.20:FF:000336">
    <property type="entry name" value="Eukaryotic elongation factor 2 kinase"/>
    <property type="match status" value="1"/>
</dbReference>
<feature type="compositionally biased region" description="Polar residues" evidence="13">
    <location>
        <begin position="417"/>
        <end position="429"/>
    </location>
</feature>
<dbReference type="EC" id="2.7.11.20" evidence="10"/>
<evidence type="ECO:0000259" key="14">
    <source>
        <dbReference type="PROSITE" id="PS51158"/>
    </source>
</evidence>
<keyword evidence="16" id="KW-1185">Reference proteome</keyword>
<dbReference type="InterPro" id="IPR047588">
    <property type="entry name" value="eEF2K_a_kinase_dom"/>
</dbReference>
<evidence type="ECO:0000256" key="5">
    <source>
        <dbReference type="ARBA" id="ARBA00022777"/>
    </source>
</evidence>
<proteinExistence type="inferred from homology"/>
<dbReference type="InterPro" id="IPR011009">
    <property type="entry name" value="Kinase-like_dom_sf"/>
</dbReference>
<dbReference type="FunFam" id="3.20.200.10:FF:000002">
    <property type="entry name" value="Eukaryotic elongation factor 2 kinase"/>
    <property type="match status" value="1"/>
</dbReference>
<dbReference type="PANTHER" id="PTHR45992">
    <property type="entry name" value="EUKARYOTIC ELONGATION FACTOR 2 KINASE-RELATED"/>
    <property type="match status" value="1"/>
</dbReference>
<evidence type="ECO:0000313" key="16">
    <source>
        <dbReference type="Proteomes" id="UP000789390"/>
    </source>
</evidence>
<protein>
    <recommendedName>
        <fullName evidence="11">Eukaryotic elongation factor 2 kinase</fullName>
        <ecNumber evidence="10">2.7.11.20</ecNumber>
    </recommendedName>
    <alternativeName>
        <fullName evidence="12">Calcium/calmodulin-dependent eukaryotic elongation factor 2 kinase</fullName>
    </alternativeName>
</protein>
<keyword evidence="3" id="KW-0808">Transferase</keyword>
<dbReference type="SUPFAM" id="SSF56112">
    <property type="entry name" value="Protein kinase-like (PK-like)"/>
    <property type="match status" value="1"/>
</dbReference>
<dbReference type="Gene3D" id="1.25.40.10">
    <property type="entry name" value="Tetratricopeptide repeat domain"/>
    <property type="match status" value="1"/>
</dbReference>
<feature type="region of interest" description="Disordered" evidence="13">
    <location>
        <begin position="393"/>
        <end position="452"/>
    </location>
</feature>
<dbReference type="CDD" id="cd16967">
    <property type="entry name" value="Alpha_kinase_eEF2K"/>
    <property type="match status" value="1"/>
</dbReference>
<organism evidence="15 16">
    <name type="scientific">Daphnia galeata</name>
    <dbReference type="NCBI Taxonomy" id="27404"/>
    <lineage>
        <taxon>Eukaryota</taxon>
        <taxon>Metazoa</taxon>
        <taxon>Ecdysozoa</taxon>
        <taxon>Arthropoda</taxon>
        <taxon>Crustacea</taxon>
        <taxon>Branchiopoda</taxon>
        <taxon>Diplostraca</taxon>
        <taxon>Cladocera</taxon>
        <taxon>Anomopoda</taxon>
        <taxon>Daphniidae</taxon>
        <taxon>Daphnia</taxon>
    </lineage>
</organism>
<evidence type="ECO:0000256" key="11">
    <source>
        <dbReference type="ARBA" id="ARBA00067847"/>
    </source>
</evidence>
<dbReference type="GO" id="GO:0005524">
    <property type="term" value="F:ATP binding"/>
    <property type="evidence" value="ECO:0007669"/>
    <property type="project" value="UniProtKB-KW"/>
</dbReference>
<dbReference type="Gene3D" id="3.20.200.10">
    <property type="entry name" value="MHCK/EF2 kinase"/>
    <property type="match status" value="1"/>
</dbReference>
<dbReference type="Gene3D" id="3.30.200.20">
    <property type="entry name" value="Phosphorylase Kinase, domain 1"/>
    <property type="match status" value="1"/>
</dbReference>
<keyword evidence="6" id="KW-0106">Calcium</keyword>
<dbReference type="SUPFAM" id="SSF81901">
    <property type="entry name" value="HCP-like"/>
    <property type="match status" value="1"/>
</dbReference>
<keyword evidence="5" id="KW-0418">Kinase</keyword>
<gene>
    <name evidence="15" type="ORF">DGAL_LOCUS16722</name>
</gene>
<evidence type="ECO:0000256" key="12">
    <source>
        <dbReference type="ARBA" id="ARBA00078015"/>
    </source>
</evidence>
<dbReference type="SMART" id="SM00811">
    <property type="entry name" value="Alpha_kinase"/>
    <property type="match status" value="1"/>
</dbReference>
<evidence type="ECO:0000313" key="15">
    <source>
        <dbReference type="EMBL" id="CAH0112923.1"/>
    </source>
</evidence>
<evidence type="ECO:0000256" key="10">
    <source>
        <dbReference type="ARBA" id="ARBA00066872"/>
    </source>
</evidence>
<evidence type="ECO:0000256" key="2">
    <source>
        <dbReference type="ARBA" id="ARBA00022553"/>
    </source>
</evidence>
<evidence type="ECO:0000256" key="13">
    <source>
        <dbReference type="SAM" id="MobiDB-lite"/>
    </source>
</evidence>
<keyword evidence="7" id="KW-0067">ATP-binding</keyword>
<dbReference type="InterPro" id="IPR011990">
    <property type="entry name" value="TPR-like_helical_dom_sf"/>
</dbReference>
<comment type="caution">
    <text evidence="15">The sequence shown here is derived from an EMBL/GenBank/DDBJ whole genome shotgun (WGS) entry which is preliminary data.</text>
</comment>
<dbReference type="GO" id="GO:0005516">
    <property type="term" value="F:calmodulin binding"/>
    <property type="evidence" value="ECO:0007669"/>
    <property type="project" value="UniProtKB-KW"/>
</dbReference>
<dbReference type="Proteomes" id="UP000789390">
    <property type="component" value="Unassembled WGS sequence"/>
</dbReference>
<dbReference type="InterPro" id="IPR004166">
    <property type="entry name" value="a-kinase_dom"/>
</dbReference>
<evidence type="ECO:0000256" key="9">
    <source>
        <dbReference type="ARBA" id="ARBA00061584"/>
    </source>
</evidence>
<keyword evidence="4" id="KW-0547">Nucleotide-binding</keyword>
<dbReference type="Pfam" id="PF02816">
    <property type="entry name" value="Alpha_kinase"/>
    <property type="match status" value="1"/>
</dbReference>
<evidence type="ECO:0000256" key="4">
    <source>
        <dbReference type="ARBA" id="ARBA00022741"/>
    </source>
</evidence>
<accession>A0A8J2S1M4</accession>
<dbReference type="PANTHER" id="PTHR45992:SF2">
    <property type="entry name" value="EUKARYOTIC ELONGATION FACTOR 2 KINASE"/>
    <property type="match status" value="1"/>
</dbReference>
<evidence type="ECO:0000256" key="1">
    <source>
        <dbReference type="ARBA" id="ARBA00022527"/>
    </source>
</evidence>
<dbReference type="InterPro" id="IPR051852">
    <property type="entry name" value="Alpha-type_PK"/>
</dbReference>
<comment type="similarity">
    <text evidence="9">Belongs to the protein kinase superfamily. Alpha-type protein kinase family.</text>
</comment>
<feature type="domain" description="Alpha-type protein kinase" evidence="14">
    <location>
        <begin position="110"/>
        <end position="322"/>
    </location>
</feature>
<name>A0A8J2S1M4_9CRUS</name>
<evidence type="ECO:0000256" key="8">
    <source>
        <dbReference type="ARBA" id="ARBA00022860"/>
    </source>
</evidence>
<dbReference type="GO" id="GO:0004686">
    <property type="term" value="F:elongation factor-2 kinase activity"/>
    <property type="evidence" value="ECO:0007669"/>
    <property type="project" value="UniProtKB-EC"/>
</dbReference>
<dbReference type="AlphaFoldDB" id="A0A8J2S1M4"/>
<dbReference type="GO" id="GO:0031037">
    <property type="term" value="P:myosin II filament disassembly"/>
    <property type="evidence" value="ECO:0007669"/>
    <property type="project" value="TreeGrafter"/>
</dbReference>
<dbReference type="OrthoDB" id="301415at2759"/>
<dbReference type="PROSITE" id="PS51158">
    <property type="entry name" value="ALPHA_KINASE"/>
    <property type="match status" value="1"/>
</dbReference>
<dbReference type="GO" id="GO:1903013">
    <property type="term" value="P:response to differentiation-inducing factor 1"/>
    <property type="evidence" value="ECO:0007669"/>
    <property type="project" value="TreeGrafter"/>
</dbReference>
<keyword evidence="2" id="KW-0597">Phosphoprotein</keyword>